<dbReference type="InterPro" id="IPR002068">
    <property type="entry name" value="A-crystallin/Hsp20_dom"/>
</dbReference>
<feature type="domain" description="SHSP" evidence="3">
    <location>
        <begin position="31"/>
        <end position="127"/>
    </location>
</feature>
<dbReference type="Gene3D" id="2.60.40.790">
    <property type="match status" value="1"/>
</dbReference>
<reference evidence="4 5" key="1">
    <citation type="submission" date="2023-07" db="EMBL/GenBank/DDBJ databases">
        <title>Genomic Encyclopedia of Type Strains, Phase IV (KMG-IV): sequencing the most valuable type-strain genomes for metagenomic binning, comparative biology and taxonomic classification.</title>
        <authorList>
            <person name="Goeker M."/>
        </authorList>
    </citation>
    <scope>NUCLEOTIDE SEQUENCE [LARGE SCALE GENOMIC DNA]</scope>
    <source>
        <strain evidence="4 5">DSM 29005</strain>
    </source>
</reference>
<dbReference type="Proteomes" id="UP001234495">
    <property type="component" value="Unassembled WGS sequence"/>
</dbReference>
<protein>
    <submittedName>
        <fullName evidence="4">HSP20 family protein</fullName>
    </submittedName>
</protein>
<evidence type="ECO:0000259" key="3">
    <source>
        <dbReference type="PROSITE" id="PS01031"/>
    </source>
</evidence>
<accession>A0ABT9ZG65</accession>
<organism evidence="4 5">
    <name type="scientific">Metabacillus malikii</name>
    <dbReference type="NCBI Taxonomy" id="1504265"/>
    <lineage>
        <taxon>Bacteria</taxon>
        <taxon>Bacillati</taxon>
        <taxon>Bacillota</taxon>
        <taxon>Bacilli</taxon>
        <taxon>Bacillales</taxon>
        <taxon>Bacillaceae</taxon>
        <taxon>Metabacillus</taxon>
    </lineage>
</organism>
<keyword evidence="5" id="KW-1185">Reference proteome</keyword>
<sequence length="127" mass="14896">MRKKDPMKMINEFFHSRPRRTLLDTVDDVFNNHSSLERNLDVFESEEYYTIQAELPGVPKDDINIKILGENLVIEVKEQMGIRRKFGGVAKIPIPDFCLKSNMKAVYRHGLLTIHLRKKKPKKIMIE</sequence>
<comment type="similarity">
    <text evidence="1 2">Belongs to the small heat shock protein (HSP20) family.</text>
</comment>
<dbReference type="RefSeq" id="WP_307339224.1">
    <property type="nucleotide sequence ID" value="NZ_JAUSUD010000005.1"/>
</dbReference>
<name>A0ABT9ZG65_9BACI</name>
<dbReference type="PROSITE" id="PS01031">
    <property type="entry name" value="SHSP"/>
    <property type="match status" value="1"/>
</dbReference>
<proteinExistence type="inferred from homology"/>
<gene>
    <name evidence="4" type="ORF">J2S19_001494</name>
</gene>
<evidence type="ECO:0000256" key="2">
    <source>
        <dbReference type="RuleBase" id="RU003616"/>
    </source>
</evidence>
<evidence type="ECO:0000313" key="5">
    <source>
        <dbReference type="Proteomes" id="UP001234495"/>
    </source>
</evidence>
<comment type="caution">
    <text evidence="4">The sequence shown here is derived from an EMBL/GenBank/DDBJ whole genome shotgun (WGS) entry which is preliminary data.</text>
</comment>
<evidence type="ECO:0000313" key="4">
    <source>
        <dbReference type="EMBL" id="MDQ0230240.1"/>
    </source>
</evidence>
<dbReference type="CDD" id="cd06464">
    <property type="entry name" value="ACD_sHsps-like"/>
    <property type="match status" value="1"/>
</dbReference>
<dbReference type="InterPro" id="IPR008978">
    <property type="entry name" value="HSP20-like_chaperone"/>
</dbReference>
<dbReference type="Pfam" id="PF00011">
    <property type="entry name" value="HSP20"/>
    <property type="match status" value="1"/>
</dbReference>
<dbReference type="SUPFAM" id="SSF49764">
    <property type="entry name" value="HSP20-like chaperones"/>
    <property type="match status" value="1"/>
</dbReference>
<evidence type="ECO:0000256" key="1">
    <source>
        <dbReference type="PROSITE-ProRule" id="PRU00285"/>
    </source>
</evidence>
<dbReference type="EMBL" id="JAUSUD010000005">
    <property type="protein sequence ID" value="MDQ0230240.1"/>
    <property type="molecule type" value="Genomic_DNA"/>
</dbReference>